<dbReference type="InterPro" id="IPR036388">
    <property type="entry name" value="WH-like_DNA-bd_sf"/>
</dbReference>
<dbReference type="RefSeq" id="WP_344993025.1">
    <property type="nucleotide sequence ID" value="NZ_BAABFR010000016.1"/>
</dbReference>
<name>A0ABP8JCN6_9ACTN</name>
<proteinExistence type="predicted"/>
<organism evidence="2 3">
    <name type="scientific">Tsukamurella soli</name>
    <dbReference type="NCBI Taxonomy" id="644556"/>
    <lineage>
        <taxon>Bacteria</taxon>
        <taxon>Bacillati</taxon>
        <taxon>Actinomycetota</taxon>
        <taxon>Actinomycetes</taxon>
        <taxon>Mycobacteriales</taxon>
        <taxon>Tsukamurellaceae</taxon>
        <taxon>Tsukamurella</taxon>
    </lineage>
</organism>
<dbReference type="Gene3D" id="1.10.10.10">
    <property type="entry name" value="Winged helix-like DNA-binding domain superfamily/Winged helix DNA-binding domain"/>
    <property type="match status" value="1"/>
</dbReference>
<accession>A0ABP8JCN6</accession>
<dbReference type="SMART" id="SM00347">
    <property type="entry name" value="HTH_MARR"/>
    <property type="match status" value="1"/>
</dbReference>
<reference evidence="3" key="1">
    <citation type="journal article" date="2019" name="Int. J. Syst. Evol. Microbiol.">
        <title>The Global Catalogue of Microorganisms (GCM) 10K type strain sequencing project: providing services to taxonomists for standard genome sequencing and annotation.</title>
        <authorList>
            <consortium name="The Broad Institute Genomics Platform"/>
            <consortium name="The Broad Institute Genome Sequencing Center for Infectious Disease"/>
            <person name="Wu L."/>
            <person name="Ma J."/>
        </authorList>
    </citation>
    <scope>NUCLEOTIDE SEQUENCE [LARGE SCALE GENOMIC DNA]</scope>
    <source>
        <strain evidence="3">JCM 17688</strain>
    </source>
</reference>
<dbReference type="InterPro" id="IPR000835">
    <property type="entry name" value="HTH_MarR-typ"/>
</dbReference>
<evidence type="ECO:0000313" key="3">
    <source>
        <dbReference type="Proteomes" id="UP001500635"/>
    </source>
</evidence>
<dbReference type="EMBL" id="BAABFR010000016">
    <property type="protein sequence ID" value="GAA4388684.1"/>
    <property type="molecule type" value="Genomic_DNA"/>
</dbReference>
<dbReference type="SUPFAM" id="SSF46785">
    <property type="entry name" value="Winged helix' DNA-binding domain"/>
    <property type="match status" value="1"/>
</dbReference>
<dbReference type="PROSITE" id="PS50995">
    <property type="entry name" value="HTH_MARR_2"/>
    <property type="match status" value="1"/>
</dbReference>
<gene>
    <name evidence="2" type="ORF">GCM10023147_14490</name>
</gene>
<evidence type="ECO:0000259" key="1">
    <source>
        <dbReference type="PROSITE" id="PS50995"/>
    </source>
</evidence>
<dbReference type="PRINTS" id="PR00598">
    <property type="entry name" value="HTHMARR"/>
</dbReference>
<comment type="caution">
    <text evidence="2">The sequence shown here is derived from an EMBL/GenBank/DDBJ whole genome shotgun (WGS) entry which is preliminary data.</text>
</comment>
<dbReference type="InterPro" id="IPR039422">
    <property type="entry name" value="MarR/SlyA-like"/>
</dbReference>
<dbReference type="PANTHER" id="PTHR33164:SF99">
    <property type="entry name" value="MARR FAMILY REGULATORY PROTEIN"/>
    <property type="match status" value="1"/>
</dbReference>
<dbReference type="Proteomes" id="UP001500635">
    <property type="component" value="Unassembled WGS sequence"/>
</dbReference>
<sequence>MYADSPDPDEVWNLLVQAVIDSRTDWRRAVSERTGLPFSRIRVLKRLNRLGPMSLKDLAAVADMDAPATTVAVNELEDRGCVSRSVAAHDRRCKVVTITDAGRAILGDANAIDDPAPDALRALPAAQLQSLAELARALAR</sequence>
<protein>
    <recommendedName>
        <fullName evidence="1">HTH marR-type domain-containing protein</fullName>
    </recommendedName>
</protein>
<keyword evidence="3" id="KW-1185">Reference proteome</keyword>
<dbReference type="PANTHER" id="PTHR33164">
    <property type="entry name" value="TRANSCRIPTIONAL REGULATOR, MARR FAMILY"/>
    <property type="match status" value="1"/>
</dbReference>
<feature type="domain" description="HTH marR-type" evidence="1">
    <location>
        <begin position="8"/>
        <end position="140"/>
    </location>
</feature>
<dbReference type="Pfam" id="PF01047">
    <property type="entry name" value="MarR"/>
    <property type="match status" value="1"/>
</dbReference>
<dbReference type="InterPro" id="IPR036390">
    <property type="entry name" value="WH_DNA-bd_sf"/>
</dbReference>
<evidence type="ECO:0000313" key="2">
    <source>
        <dbReference type="EMBL" id="GAA4388684.1"/>
    </source>
</evidence>